<name>A0A0E0BC02_9ORYZ</name>
<dbReference type="STRING" id="40148.A0A0E0BC02"/>
<protein>
    <submittedName>
        <fullName evidence="1">Uncharacterized protein</fullName>
    </submittedName>
</protein>
<dbReference type="Proteomes" id="UP000026961">
    <property type="component" value="Chromosome 10"/>
</dbReference>
<sequence length="91" mass="10456">MALGAIGLQAYLPINESSFLHWLCDTREKLVESQRRGFVTIATLVAWIIWKEKNNRIFNHQHKAWLEIARAISAEAELWRLANSAMPALLL</sequence>
<keyword evidence="2" id="KW-1185">Reference proteome</keyword>
<dbReference type="HOGENOM" id="CLU_000680_31_4_1"/>
<proteinExistence type="predicted"/>
<dbReference type="AlphaFoldDB" id="A0A0E0BC02"/>
<evidence type="ECO:0000313" key="1">
    <source>
        <dbReference type="EnsemblPlants" id="OGLUM10G13820.1"/>
    </source>
</evidence>
<reference evidence="1" key="2">
    <citation type="submission" date="2018-05" db="EMBL/GenBank/DDBJ databases">
        <title>OgluRS3 (Oryza glumaepatula Reference Sequence Version 3).</title>
        <authorList>
            <person name="Zhang J."/>
            <person name="Kudrna D."/>
            <person name="Lee S."/>
            <person name="Talag J."/>
            <person name="Welchert J."/>
            <person name="Wing R.A."/>
        </authorList>
    </citation>
    <scope>NUCLEOTIDE SEQUENCE [LARGE SCALE GENOMIC DNA]</scope>
</reference>
<accession>A0A0E0BC02</accession>
<dbReference type="Gramene" id="OGLUM10G13820.1">
    <property type="protein sequence ID" value="OGLUM10G13820.1"/>
    <property type="gene ID" value="OGLUM10G13820"/>
</dbReference>
<reference evidence="1" key="1">
    <citation type="submission" date="2015-04" db="UniProtKB">
        <authorList>
            <consortium name="EnsemblPlants"/>
        </authorList>
    </citation>
    <scope>IDENTIFICATION</scope>
</reference>
<organism evidence="1">
    <name type="scientific">Oryza glumipatula</name>
    <dbReference type="NCBI Taxonomy" id="40148"/>
    <lineage>
        <taxon>Eukaryota</taxon>
        <taxon>Viridiplantae</taxon>
        <taxon>Streptophyta</taxon>
        <taxon>Embryophyta</taxon>
        <taxon>Tracheophyta</taxon>
        <taxon>Spermatophyta</taxon>
        <taxon>Magnoliopsida</taxon>
        <taxon>Liliopsida</taxon>
        <taxon>Poales</taxon>
        <taxon>Poaceae</taxon>
        <taxon>BOP clade</taxon>
        <taxon>Oryzoideae</taxon>
        <taxon>Oryzeae</taxon>
        <taxon>Oryzinae</taxon>
        <taxon>Oryza</taxon>
    </lineage>
</organism>
<dbReference type="EnsemblPlants" id="OGLUM10G13820.1">
    <property type="protein sequence ID" value="OGLUM10G13820.1"/>
    <property type="gene ID" value="OGLUM10G13820"/>
</dbReference>
<evidence type="ECO:0000313" key="2">
    <source>
        <dbReference type="Proteomes" id="UP000026961"/>
    </source>
</evidence>